<dbReference type="SUPFAM" id="SSF50156">
    <property type="entry name" value="PDZ domain-like"/>
    <property type="match status" value="1"/>
</dbReference>
<dbReference type="InterPro" id="IPR050716">
    <property type="entry name" value="MAGUK"/>
</dbReference>
<dbReference type="Pfam" id="PF00625">
    <property type="entry name" value="Guanylate_kin"/>
    <property type="match status" value="1"/>
</dbReference>
<keyword evidence="9" id="KW-1185">Reference proteome</keyword>
<evidence type="ECO:0000259" key="5">
    <source>
        <dbReference type="PROSITE" id="PS50052"/>
    </source>
</evidence>
<dbReference type="PROSITE" id="PS51022">
    <property type="entry name" value="L27"/>
    <property type="match status" value="1"/>
</dbReference>
<feature type="domain" description="Guanylate kinase-like" evidence="5">
    <location>
        <begin position="339"/>
        <end position="456"/>
    </location>
</feature>
<dbReference type="PROSITE" id="PS50002">
    <property type="entry name" value="SH3"/>
    <property type="match status" value="1"/>
</dbReference>
<dbReference type="SMART" id="SM00228">
    <property type="entry name" value="PDZ"/>
    <property type="match status" value="1"/>
</dbReference>
<reference evidence="8 9" key="1">
    <citation type="submission" date="2024-02" db="EMBL/GenBank/DDBJ databases">
        <authorList>
            <person name="Daric V."/>
            <person name="Darras S."/>
        </authorList>
    </citation>
    <scope>NUCLEOTIDE SEQUENCE [LARGE SCALE GENOMIC DNA]</scope>
</reference>
<dbReference type="SMART" id="SM00569">
    <property type="entry name" value="L27"/>
    <property type="match status" value="2"/>
</dbReference>
<dbReference type="Pfam" id="PF02828">
    <property type="entry name" value="L27"/>
    <property type="match status" value="1"/>
</dbReference>
<evidence type="ECO:0000259" key="4">
    <source>
        <dbReference type="PROSITE" id="PS50002"/>
    </source>
</evidence>
<dbReference type="Gene3D" id="3.40.50.300">
    <property type="entry name" value="P-loop containing nucleotide triphosphate hydrolases"/>
    <property type="match status" value="1"/>
</dbReference>
<dbReference type="InterPro" id="IPR008144">
    <property type="entry name" value="Guanylate_kin-like_dom"/>
</dbReference>
<dbReference type="PROSITE" id="PS50106">
    <property type="entry name" value="PDZ"/>
    <property type="match status" value="1"/>
</dbReference>
<evidence type="ECO:0000259" key="7">
    <source>
        <dbReference type="PROSITE" id="PS51022"/>
    </source>
</evidence>
<evidence type="ECO:0008006" key="10">
    <source>
        <dbReference type="Google" id="ProtNLM"/>
    </source>
</evidence>
<dbReference type="CDD" id="cd11862">
    <property type="entry name" value="SH3_MPP"/>
    <property type="match status" value="1"/>
</dbReference>
<dbReference type="InterPro" id="IPR036892">
    <property type="entry name" value="L27_dom_sf"/>
</dbReference>
<feature type="domain" description="SH3" evidence="4">
    <location>
        <begin position="219"/>
        <end position="292"/>
    </location>
</feature>
<dbReference type="InterPro" id="IPR014775">
    <property type="entry name" value="L27_C"/>
</dbReference>
<comment type="similarity">
    <text evidence="1">Belongs to the MAGUK family.</text>
</comment>
<evidence type="ECO:0000256" key="1">
    <source>
        <dbReference type="ARBA" id="ARBA00007014"/>
    </source>
</evidence>
<dbReference type="Proteomes" id="UP001642483">
    <property type="component" value="Unassembled WGS sequence"/>
</dbReference>
<accession>A0ABP0FB39</accession>
<keyword evidence="2 3" id="KW-0728">SH3 domain</keyword>
<dbReference type="SMART" id="SM00072">
    <property type="entry name" value="GuKc"/>
    <property type="match status" value="1"/>
</dbReference>
<dbReference type="PANTHER" id="PTHR23122">
    <property type="entry name" value="MEMBRANE-ASSOCIATED GUANYLATE KINASE MAGUK"/>
    <property type="match status" value="1"/>
</dbReference>
<gene>
    <name evidence="8" type="ORF">CVLEPA_LOCUS5111</name>
</gene>
<dbReference type="SUPFAM" id="SSF50044">
    <property type="entry name" value="SH3-domain"/>
    <property type="match status" value="1"/>
</dbReference>
<dbReference type="InterPro" id="IPR001452">
    <property type="entry name" value="SH3_domain"/>
</dbReference>
<evidence type="ECO:0000313" key="9">
    <source>
        <dbReference type="Proteomes" id="UP001642483"/>
    </source>
</evidence>
<dbReference type="Gene3D" id="2.30.30.40">
    <property type="entry name" value="SH3 Domains"/>
    <property type="match status" value="1"/>
</dbReference>
<comment type="caution">
    <text evidence="8">The sequence shown here is derived from an EMBL/GenBank/DDBJ whole genome shotgun (WGS) entry which is preliminary data.</text>
</comment>
<name>A0ABP0FB39_CLALP</name>
<evidence type="ECO:0000259" key="6">
    <source>
        <dbReference type="PROSITE" id="PS50106"/>
    </source>
</evidence>
<dbReference type="Pfam" id="PF00018">
    <property type="entry name" value="SH3_1"/>
    <property type="match status" value="1"/>
</dbReference>
<dbReference type="Gene3D" id="2.30.42.10">
    <property type="match status" value="1"/>
</dbReference>
<feature type="domain" description="L27" evidence="7">
    <location>
        <begin position="57"/>
        <end position="113"/>
    </location>
</feature>
<dbReference type="InterPro" id="IPR036028">
    <property type="entry name" value="SH3-like_dom_sf"/>
</dbReference>
<dbReference type="Gene3D" id="1.10.287.650">
    <property type="entry name" value="L27 domain"/>
    <property type="match status" value="1"/>
</dbReference>
<evidence type="ECO:0000313" key="8">
    <source>
        <dbReference type="EMBL" id="CAK8675542.1"/>
    </source>
</evidence>
<dbReference type="InterPro" id="IPR004172">
    <property type="entry name" value="L27_dom"/>
</dbReference>
<proteinExistence type="inferred from homology"/>
<dbReference type="EMBL" id="CAWYQH010000024">
    <property type="protein sequence ID" value="CAK8675542.1"/>
    <property type="molecule type" value="Genomic_DNA"/>
</dbReference>
<organism evidence="8 9">
    <name type="scientific">Clavelina lepadiformis</name>
    <name type="common">Light-bulb sea squirt</name>
    <name type="synonym">Ascidia lepadiformis</name>
    <dbReference type="NCBI Taxonomy" id="159417"/>
    <lineage>
        <taxon>Eukaryota</taxon>
        <taxon>Metazoa</taxon>
        <taxon>Chordata</taxon>
        <taxon>Tunicata</taxon>
        <taxon>Ascidiacea</taxon>
        <taxon>Aplousobranchia</taxon>
        <taxon>Clavelinidae</taxon>
        <taxon>Clavelina</taxon>
    </lineage>
</organism>
<evidence type="ECO:0000256" key="3">
    <source>
        <dbReference type="PROSITE-ProRule" id="PRU00192"/>
    </source>
</evidence>
<dbReference type="SUPFAM" id="SSF52540">
    <property type="entry name" value="P-loop containing nucleoside triphosphate hydrolases"/>
    <property type="match status" value="1"/>
</dbReference>
<dbReference type="InterPro" id="IPR036034">
    <property type="entry name" value="PDZ_sf"/>
</dbReference>
<evidence type="ECO:0000256" key="2">
    <source>
        <dbReference type="ARBA" id="ARBA00022443"/>
    </source>
</evidence>
<dbReference type="Pfam" id="PF00595">
    <property type="entry name" value="PDZ"/>
    <property type="match status" value="1"/>
</dbReference>
<sequence>MPLQGSSDGAIQAVLDNLGKLPGKSKDTDVMFLKVLMDSPVVQSLARAHDTLDGNLLDSVTCDSSAIAKQVIIDVSGLEVASAAELCRILHSTHLQSILTTHDAVAKQRNLSQPYINEQSQTVDLKECQTAVRMVGLSKRPNEPLGLTVTVKNGEVVVSRILHGGLVHRQGLLHVGDTICEINGESIKGKPDVLQEHLSRSSSSYIFKIIPSYKDKPETKDIFMKSNFDYSATDDEEIPCKDASLSFKRNEILKVVDRSDRRWWQALHVNDKGEPVGRAGLIPSLEFQERRRIATNKSPSLRLKKKPNMKMYKLSEYYNQHTDDFPLYEEVALLPPFNRKVFALVSDDASVAYNMQLELVVLYPSLFKYPVIHTSCVKPKGNQVTSDKEKMATDIKSNEYLEYTEVENELYGTKYSSIRDIMKSQKICVKDVAVKNLKLLMTSEFMPYVIFLQTKTEVDSHYPWHSFNKVIHHVSNVQSVADIYACLHHISTSPQWVPVSWFL</sequence>
<feature type="domain" description="PDZ" evidence="6">
    <location>
        <begin position="134"/>
        <end position="189"/>
    </location>
</feature>
<dbReference type="SMART" id="SM00326">
    <property type="entry name" value="SH3"/>
    <property type="match status" value="1"/>
</dbReference>
<dbReference type="PROSITE" id="PS50052">
    <property type="entry name" value="GUANYLATE_KINASE_2"/>
    <property type="match status" value="1"/>
</dbReference>
<protein>
    <recommendedName>
        <fullName evidence="10">MAGUK p55 subfamily member 7</fullName>
    </recommendedName>
</protein>
<dbReference type="InterPro" id="IPR008145">
    <property type="entry name" value="GK/Ca_channel_bsu"/>
</dbReference>
<dbReference type="SUPFAM" id="SSF101288">
    <property type="entry name" value="L27 domain"/>
    <property type="match status" value="1"/>
</dbReference>
<dbReference type="InterPro" id="IPR001478">
    <property type="entry name" value="PDZ"/>
</dbReference>
<dbReference type="InterPro" id="IPR027417">
    <property type="entry name" value="P-loop_NTPase"/>
</dbReference>